<proteinExistence type="predicted"/>
<name>A0A4Z2GNW0_9TELE</name>
<dbReference type="EMBL" id="SRLO01000459">
    <property type="protein sequence ID" value="TNN55328.1"/>
    <property type="molecule type" value="Genomic_DNA"/>
</dbReference>
<reference evidence="1 2" key="1">
    <citation type="submission" date="2019-03" db="EMBL/GenBank/DDBJ databases">
        <title>First draft genome of Liparis tanakae, snailfish: a comprehensive survey of snailfish specific genes.</title>
        <authorList>
            <person name="Kim W."/>
            <person name="Song I."/>
            <person name="Jeong J.-H."/>
            <person name="Kim D."/>
            <person name="Kim S."/>
            <person name="Ryu S."/>
            <person name="Song J.Y."/>
            <person name="Lee S.K."/>
        </authorList>
    </citation>
    <scope>NUCLEOTIDE SEQUENCE [LARGE SCALE GENOMIC DNA]</scope>
    <source>
        <tissue evidence="1">Muscle</tissue>
    </source>
</reference>
<keyword evidence="2" id="KW-1185">Reference proteome</keyword>
<evidence type="ECO:0000313" key="1">
    <source>
        <dbReference type="EMBL" id="TNN55328.1"/>
    </source>
</evidence>
<comment type="caution">
    <text evidence="1">The sequence shown here is derived from an EMBL/GenBank/DDBJ whole genome shotgun (WGS) entry which is preliminary data.</text>
</comment>
<dbReference type="OrthoDB" id="24683at2759"/>
<evidence type="ECO:0000313" key="2">
    <source>
        <dbReference type="Proteomes" id="UP000314294"/>
    </source>
</evidence>
<accession>A0A4Z2GNW0</accession>
<dbReference type="Gene3D" id="3.30.160.60">
    <property type="entry name" value="Classic Zinc Finger"/>
    <property type="match status" value="1"/>
</dbReference>
<sequence>MKAVFSSPSVSKLHVISSTSLQCFTRISMKPSPSKLMLVGWPKLSQYSVEDAVDNSCCLSTSSKALSVASRVSIATRVSSAVSRARLKQLREGPYTHAEADRAAGMGSYIAAPKVEVETQPVEEDMDSELLT</sequence>
<protein>
    <submittedName>
        <fullName evidence="1">Zinc finger protein 593</fullName>
    </submittedName>
</protein>
<organism evidence="1 2">
    <name type="scientific">Liparis tanakae</name>
    <name type="common">Tanaka's snailfish</name>
    <dbReference type="NCBI Taxonomy" id="230148"/>
    <lineage>
        <taxon>Eukaryota</taxon>
        <taxon>Metazoa</taxon>
        <taxon>Chordata</taxon>
        <taxon>Craniata</taxon>
        <taxon>Vertebrata</taxon>
        <taxon>Euteleostomi</taxon>
        <taxon>Actinopterygii</taxon>
        <taxon>Neopterygii</taxon>
        <taxon>Teleostei</taxon>
        <taxon>Neoteleostei</taxon>
        <taxon>Acanthomorphata</taxon>
        <taxon>Eupercaria</taxon>
        <taxon>Perciformes</taxon>
        <taxon>Cottioidei</taxon>
        <taxon>Cottales</taxon>
        <taxon>Liparidae</taxon>
        <taxon>Liparis</taxon>
    </lineage>
</organism>
<gene>
    <name evidence="1" type="primary">znf593_0</name>
    <name evidence="1" type="ORF">EYF80_034460</name>
</gene>
<dbReference type="AlphaFoldDB" id="A0A4Z2GNW0"/>
<dbReference type="Proteomes" id="UP000314294">
    <property type="component" value="Unassembled WGS sequence"/>
</dbReference>